<dbReference type="EMBL" id="JACXWD010000041">
    <property type="protein sequence ID" value="MBD3868723.1"/>
    <property type="molecule type" value="Genomic_DNA"/>
</dbReference>
<dbReference type="InterPro" id="IPR002306">
    <property type="entry name" value="Trp-tRNA-ligase"/>
</dbReference>
<dbReference type="HAMAP" id="MF_00140_B">
    <property type="entry name" value="Trp_tRNA_synth_B"/>
    <property type="match status" value="1"/>
</dbReference>
<dbReference type="PRINTS" id="PR01039">
    <property type="entry name" value="TRNASYNTHTRP"/>
</dbReference>
<keyword evidence="6 8" id="KW-0030">Aminoacyl-tRNA synthetase</keyword>
<dbReference type="PANTHER" id="PTHR43766:SF1">
    <property type="entry name" value="TRYPTOPHAN--TRNA LIGASE, MITOCHONDRIAL"/>
    <property type="match status" value="1"/>
</dbReference>
<feature type="short sequence motif" description="'HIGH' region" evidence="8">
    <location>
        <begin position="9"/>
        <end position="17"/>
    </location>
</feature>
<dbReference type="CDD" id="cd00806">
    <property type="entry name" value="TrpRS_core"/>
    <property type="match status" value="1"/>
</dbReference>
<evidence type="ECO:0000256" key="8">
    <source>
        <dbReference type="HAMAP-Rule" id="MF_00140"/>
    </source>
</evidence>
<keyword evidence="4 8" id="KW-0067">ATP-binding</keyword>
<comment type="function">
    <text evidence="8">Catalyzes the attachment of tryptophan to tRNA(Trp).</text>
</comment>
<dbReference type="SUPFAM" id="SSF52374">
    <property type="entry name" value="Nucleotidylyl transferase"/>
    <property type="match status" value="1"/>
</dbReference>
<dbReference type="Gene3D" id="1.10.240.10">
    <property type="entry name" value="Tyrosyl-Transfer RNA Synthetase"/>
    <property type="match status" value="1"/>
</dbReference>
<accession>A0A8J6Y1L2</accession>
<dbReference type="FunFam" id="1.10.240.10:FF:000005">
    <property type="entry name" value="Tryptophan--tRNA ligase"/>
    <property type="match status" value="1"/>
</dbReference>
<dbReference type="InterPro" id="IPR024109">
    <property type="entry name" value="Trp-tRNA-ligase_bac-type"/>
</dbReference>
<dbReference type="NCBIfam" id="TIGR00233">
    <property type="entry name" value="trpS"/>
    <property type="match status" value="1"/>
</dbReference>
<dbReference type="PANTHER" id="PTHR43766">
    <property type="entry name" value="TRYPTOPHAN--TRNA LIGASE, MITOCHONDRIAL"/>
    <property type="match status" value="1"/>
</dbReference>
<proteinExistence type="inferred from homology"/>
<keyword evidence="3 8" id="KW-0547">Nucleotide-binding</keyword>
<name>A0A8J6Y1L2_9BACT</name>
<dbReference type="GO" id="GO:0005829">
    <property type="term" value="C:cytosol"/>
    <property type="evidence" value="ECO:0007669"/>
    <property type="project" value="TreeGrafter"/>
</dbReference>
<comment type="similarity">
    <text evidence="1 8 9">Belongs to the class-I aminoacyl-tRNA synthetase family.</text>
</comment>
<evidence type="ECO:0000313" key="10">
    <source>
        <dbReference type="EMBL" id="MBD3868723.1"/>
    </source>
</evidence>
<sequence length="323" mass="36021">MRVLSGIQPSGKLHLGNYLGAMKQHLQMQHEHECFFFIANYHTLTTVQDRDRLLELSRDVALDYLALGLDPEKVNLFYQSDIPEVTELTWILSTVTGKGLLDRATSYKDKIARGITPSMGLYSYPILMAADILIYRSDMVPVGKDQLQHIEMAQDMAGYFNNTFRCEALKRPEPKLNEAPVVPGLDGQKMSKSYDNTIPLFDTAKKTRKRIMSIKTDSKTVEEPKDPDSCTIFTLYRLLAGPDETAALAERYRAGGMGYGEAKKALAEVVEELLGPARERREELAADPQRLDEILHAGAVRARKVARGVLADVRDAAGLAGTF</sequence>
<dbReference type="EC" id="6.1.1.2" evidence="8"/>
<feature type="binding site" evidence="8">
    <location>
        <begin position="189"/>
        <end position="193"/>
    </location>
    <ligand>
        <name>ATP</name>
        <dbReference type="ChEBI" id="CHEBI:30616"/>
    </ligand>
</feature>
<comment type="caution">
    <text evidence="10">The sequence shown here is derived from an EMBL/GenBank/DDBJ whole genome shotgun (WGS) entry which is preliminary data.</text>
</comment>
<protein>
    <recommendedName>
        <fullName evidence="8">Tryptophan--tRNA ligase</fullName>
        <ecNumber evidence="8">6.1.1.2</ecNumber>
    </recommendedName>
    <alternativeName>
        <fullName evidence="8">Tryptophanyl-tRNA synthetase</fullName>
        <shortName evidence="8">TrpRS</shortName>
    </alternativeName>
</protein>
<comment type="catalytic activity">
    <reaction evidence="7 8">
        <text>tRNA(Trp) + L-tryptophan + ATP = L-tryptophyl-tRNA(Trp) + AMP + diphosphate + H(+)</text>
        <dbReference type="Rhea" id="RHEA:24080"/>
        <dbReference type="Rhea" id="RHEA-COMP:9671"/>
        <dbReference type="Rhea" id="RHEA-COMP:9705"/>
        <dbReference type="ChEBI" id="CHEBI:15378"/>
        <dbReference type="ChEBI" id="CHEBI:30616"/>
        <dbReference type="ChEBI" id="CHEBI:33019"/>
        <dbReference type="ChEBI" id="CHEBI:57912"/>
        <dbReference type="ChEBI" id="CHEBI:78442"/>
        <dbReference type="ChEBI" id="CHEBI:78535"/>
        <dbReference type="ChEBI" id="CHEBI:456215"/>
        <dbReference type="EC" id="6.1.1.2"/>
    </reaction>
</comment>
<evidence type="ECO:0000256" key="6">
    <source>
        <dbReference type="ARBA" id="ARBA00023146"/>
    </source>
</evidence>
<keyword evidence="8" id="KW-0963">Cytoplasm</keyword>
<feature type="binding site" evidence="8">
    <location>
        <position position="131"/>
    </location>
    <ligand>
        <name>L-tryptophan</name>
        <dbReference type="ChEBI" id="CHEBI:57912"/>
    </ligand>
</feature>
<dbReference type="GO" id="GO:0006436">
    <property type="term" value="P:tryptophanyl-tRNA aminoacylation"/>
    <property type="evidence" value="ECO:0007669"/>
    <property type="project" value="UniProtKB-UniRule"/>
</dbReference>
<reference evidence="10 11" key="1">
    <citation type="submission" date="2020-08" db="EMBL/GenBank/DDBJ databases">
        <title>Acidobacteriota in marine sediments use diverse sulfur dissimilation pathways.</title>
        <authorList>
            <person name="Wasmund K."/>
        </authorList>
    </citation>
    <scope>NUCLEOTIDE SEQUENCE [LARGE SCALE GENOMIC DNA]</scope>
    <source>
        <strain evidence="10">MAG AM4</strain>
    </source>
</reference>
<evidence type="ECO:0000313" key="11">
    <source>
        <dbReference type="Proteomes" id="UP000648239"/>
    </source>
</evidence>
<dbReference type="GO" id="GO:0004830">
    <property type="term" value="F:tryptophan-tRNA ligase activity"/>
    <property type="evidence" value="ECO:0007669"/>
    <property type="project" value="UniProtKB-UniRule"/>
</dbReference>
<dbReference type="Pfam" id="PF00579">
    <property type="entry name" value="tRNA-synt_1b"/>
    <property type="match status" value="1"/>
</dbReference>
<keyword evidence="2 8" id="KW-0436">Ligase</keyword>
<dbReference type="GO" id="GO:0005524">
    <property type="term" value="F:ATP binding"/>
    <property type="evidence" value="ECO:0007669"/>
    <property type="project" value="UniProtKB-UniRule"/>
</dbReference>
<feature type="binding site" evidence="8">
    <location>
        <begin position="16"/>
        <end position="17"/>
    </location>
    <ligand>
        <name>ATP</name>
        <dbReference type="ChEBI" id="CHEBI:30616"/>
    </ligand>
</feature>
<evidence type="ECO:0000256" key="7">
    <source>
        <dbReference type="ARBA" id="ARBA00049929"/>
    </source>
</evidence>
<gene>
    <name evidence="8 10" type="primary">trpS</name>
    <name evidence="10" type="ORF">IFK94_11410</name>
</gene>
<feature type="short sequence motif" description="'KMSKS' region" evidence="8">
    <location>
        <begin position="189"/>
        <end position="193"/>
    </location>
</feature>
<dbReference type="AlphaFoldDB" id="A0A8J6Y1L2"/>
<evidence type="ECO:0000256" key="2">
    <source>
        <dbReference type="ARBA" id="ARBA00022598"/>
    </source>
</evidence>
<evidence type="ECO:0000256" key="1">
    <source>
        <dbReference type="ARBA" id="ARBA00005594"/>
    </source>
</evidence>
<dbReference type="InterPro" id="IPR050203">
    <property type="entry name" value="Trp-tRNA_synthetase"/>
</dbReference>
<dbReference type="InterPro" id="IPR001412">
    <property type="entry name" value="aa-tRNA-synth_I_CS"/>
</dbReference>
<dbReference type="Proteomes" id="UP000648239">
    <property type="component" value="Unassembled WGS sequence"/>
</dbReference>
<evidence type="ECO:0000256" key="3">
    <source>
        <dbReference type="ARBA" id="ARBA00022741"/>
    </source>
</evidence>
<dbReference type="PROSITE" id="PS00178">
    <property type="entry name" value="AA_TRNA_LIGASE_I"/>
    <property type="match status" value="1"/>
</dbReference>
<comment type="subunit">
    <text evidence="8">Homodimer.</text>
</comment>
<feature type="binding site" evidence="8">
    <location>
        <position position="182"/>
    </location>
    <ligand>
        <name>ATP</name>
        <dbReference type="ChEBI" id="CHEBI:30616"/>
    </ligand>
</feature>
<evidence type="ECO:0000256" key="4">
    <source>
        <dbReference type="ARBA" id="ARBA00022840"/>
    </source>
</evidence>
<evidence type="ECO:0000256" key="5">
    <source>
        <dbReference type="ARBA" id="ARBA00022917"/>
    </source>
</evidence>
<dbReference type="InterPro" id="IPR002305">
    <property type="entry name" value="aa-tRNA-synth_Ic"/>
</dbReference>
<organism evidence="10 11">
    <name type="scientific">Candidatus Polarisedimenticola svalbardensis</name>
    <dbReference type="NCBI Taxonomy" id="2886004"/>
    <lineage>
        <taxon>Bacteria</taxon>
        <taxon>Pseudomonadati</taxon>
        <taxon>Acidobacteriota</taxon>
        <taxon>Candidatus Polarisedimenticolia</taxon>
        <taxon>Candidatus Polarisedimenticolales</taxon>
        <taxon>Candidatus Polarisedimenticolaceae</taxon>
        <taxon>Candidatus Polarisedimenticola</taxon>
    </lineage>
</organism>
<evidence type="ECO:0000256" key="9">
    <source>
        <dbReference type="RuleBase" id="RU363036"/>
    </source>
</evidence>
<keyword evidence="5 8" id="KW-0648">Protein biosynthesis</keyword>
<feature type="binding site" evidence="8">
    <location>
        <begin position="8"/>
        <end position="10"/>
    </location>
    <ligand>
        <name>ATP</name>
        <dbReference type="ChEBI" id="CHEBI:30616"/>
    </ligand>
</feature>
<dbReference type="InterPro" id="IPR014729">
    <property type="entry name" value="Rossmann-like_a/b/a_fold"/>
</dbReference>
<dbReference type="Gene3D" id="3.40.50.620">
    <property type="entry name" value="HUPs"/>
    <property type="match status" value="1"/>
</dbReference>
<feature type="binding site" evidence="8">
    <location>
        <begin position="143"/>
        <end position="145"/>
    </location>
    <ligand>
        <name>ATP</name>
        <dbReference type="ChEBI" id="CHEBI:30616"/>
    </ligand>
</feature>
<comment type="subcellular location">
    <subcellularLocation>
        <location evidence="8">Cytoplasm</location>
    </subcellularLocation>
</comment>